<dbReference type="PANTHER" id="PTHR22957">
    <property type="entry name" value="TBC1 DOMAIN FAMILY MEMBER GTPASE-ACTIVATING PROTEIN"/>
    <property type="match status" value="1"/>
</dbReference>
<dbReference type="SMART" id="SM00164">
    <property type="entry name" value="TBC"/>
    <property type="match status" value="1"/>
</dbReference>
<accession>A0AAV5FT21</accession>
<dbReference type="Proteomes" id="UP001054889">
    <property type="component" value="Unassembled WGS sequence"/>
</dbReference>
<feature type="region of interest" description="Disordered" evidence="1">
    <location>
        <begin position="157"/>
        <end position="195"/>
    </location>
</feature>
<dbReference type="PROSITE" id="PS50086">
    <property type="entry name" value="TBC_RABGAP"/>
    <property type="match status" value="1"/>
</dbReference>
<keyword evidence="4" id="KW-1185">Reference proteome</keyword>
<dbReference type="Pfam" id="PF00566">
    <property type="entry name" value="RabGAP-TBC"/>
    <property type="match status" value="1"/>
</dbReference>
<reference evidence="3" key="2">
    <citation type="submission" date="2021-12" db="EMBL/GenBank/DDBJ databases">
        <title>Resequencing data analysis of finger millet.</title>
        <authorList>
            <person name="Hatakeyama M."/>
            <person name="Aluri S."/>
            <person name="Balachadran M.T."/>
            <person name="Sivarajan S.R."/>
            <person name="Poveda L."/>
            <person name="Shimizu-Inatsugi R."/>
            <person name="Schlapbach R."/>
            <person name="Sreeman S.M."/>
            <person name="Shimizu K.K."/>
        </authorList>
    </citation>
    <scope>NUCLEOTIDE SEQUENCE</scope>
</reference>
<feature type="compositionally biased region" description="Polar residues" evidence="1">
    <location>
        <begin position="166"/>
        <end position="195"/>
    </location>
</feature>
<organism evidence="3 4">
    <name type="scientific">Eleusine coracana subsp. coracana</name>
    <dbReference type="NCBI Taxonomy" id="191504"/>
    <lineage>
        <taxon>Eukaryota</taxon>
        <taxon>Viridiplantae</taxon>
        <taxon>Streptophyta</taxon>
        <taxon>Embryophyta</taxon>
        <taxon>Tracheophyta</taxon>
        <taxon>Spermatophyta</taxon>
        <taxon>Magnoliopsida</taxon>
        <taxon>Liliopsida</taxon>
        <taxon>Poales</taxon>
        <taxon>Poaceae</taxon>
        <taxon>PACMAD clade</taxon>
        <taxon>Chloridoideae</taxon>
        <taxon>Cynodonteae</taxon>
        <taxon>Eleusininae</taxon>
        <taxon>Eleusine</taxon>
    </lineage>
</organism>
<dbReference type="AlphaFoldDB" id="A0AAV5FT21"/>
<feature type="domain" description="Rab-GAP TBC" evidence="2">
    <location>
        <begin position="87"/>
        <end position="487"/>
    </location>
</feature>
<comment type="caution">
    <text evidence="3">The sequence shown here is derived from an EMBL/GenBank/DDBJ whole genome shotgun (WGS) entry which is preliminary data.</text>
</comment>
<dbReference type="SUPFAM" id="SSF47923">
    <property type="entry name" value="Ypt/Rab-GAP domain of gyp1p"/>
    <property type="match status" value="2"/>
</dbReference>
<dbReference type="GO" id="GO:0005096">
    <property type="term" value="F:GTPase activator activity"/>
    <property type="evidence" value="ECO:0007669"/>
    <property type="project" value="TreeGrafter"/>
</dbReference>
<dbReference type="InterPro" id="IPR000195">
    <property type="entry name" value="Rab-GAP-TBC_dom"/>
</dbReference>
<name>A0AAV5FT21_ELECO</name>
<protein>
    <recommendedName>
        <fullName evidence="2">Rab-GAP TBC domain-containing protein</fullName>
    </recommendedName>
</protein>
<dbReference type="PANTHER" id="PTHR22957:SF456">
    <property type="entry name" value="YPT_RAB-GAP DOMAIN OF GYP1P SUPERFAMILY PROTEIN"/>
    <property type="match status" value="1"/>
</dbReference>
<sequence>MPQVKTGPDGAGGEYIKWMCGAGGRAGGAMANLQRGVGSLVRDIGDPCINPSPVKFALLLSYSYLKAHYSGYVSLTSRSTYIANVQGADPSIRAEVWEFLLGSYALSSTSEYRRKLRAARREKYQYLVRQCQSMHASIGTGELAYAVGSKLMDVRTLPKETDSGEEVSSQRASQNAENSNWNYGSGGTPESQNKISCSKSAEAVDFNIHNDSSIYDSSNFTAPSASVNNCARGDYDDVGEPRYDSETFTDFPSLPGTNLFTNGGGDINGVEESHCGFSVPEDRLKPRDERMHSFQINNNIDLIIESNSLSNDLFRASNSDPAIFHSDTYKQDRWLDDTGYTREIIDSLRISDAPEEDLVDGTQSNSLIADKDRVSEWLWTLHRIGMSDLLSPFVVIYEDDADAFWCFEMLLRRMRENFQMEGPTGVMKQLQALWKIMELTDVELFDHLSAIGAESLHFAFRMLLVLFRRELSFDESLIMWEVWLFRTPVLFSMDLLQMFNDNVLKINVKRCVRLAIKLRKKYVYKVNSETNLFSINII</sequence>
<dbReference type="Gene3D" id="1.10.472.80">
    <property type="entry name" value="Ypt/Rab-GAP domain of gyp1p, domain 3"/>
    <property type="match status" value="1"/>
</dbReference>
<dbReference type="EMBL" id="BQKI01000095">
    <property type="protein sequence ID" value="GJN37782.1"/>
    <property type="molecule type" value="Genomic_DNA"/>
</dbReference>
<evidence type="ECO:0000259" key="2">
    <source>
        <dbReference type="PROSITE" id="PS50086"/>
    </source>
</evidence>
<gene>
    <name evidence="3" type="primary">gb26771</name>
    <name evidence="3" type="ORF">PR202_gb26771</name>
</gene>
<proteinExistence type="predicted"/>
<evidence type="ECO:0000256" key="1">
    <source>
        <dbReference type="SAM" id="MobiDB-lite"/>
    </source>
</evidence>
<evidence type="ECO:0000313" key="4">
    <source>
        <dbReference type="Proteomes" id="UP001054889"/>
    </source>
</evidence>
<reference evidence="3" key="1">
    <citation type="journal article" date="2018" name="DNA Res.">
        <title>Multiple hybrid de novo genome assembly of finger millet, an orphan allotetraploid crop.</title>
        <authorList>
            <person name="Hatakeyama M."/>
            <person name="Aluri S."/>
            <person name="Balachadran M.T."/>
            <person name="Sivarajan S.R."/>
            <person name="Patrignani A."/>
            <person name="Gruter S."/>
            <person name="Poveda L."/>
            <person name="Shimizu-Inatsugi R."/>
            <person name="Baeten J."/>
            <person name="Francoijs K.J."/>
            <person name="Nataraja K.N."/>
            <person name="Reddy Y.A.N."/>
            <person name="Phadnis S."/>
            <person name="Ravikumar R.L."/>
            <person name="Schlapbach R."/>
            <person name="Sreeman S.M."/>
            <person name="Shimizu K.K."/>
        </authorList>
    </citation>
    <scope>NUCLEOTIDE SEQUENCE</scope>
</reference>
<evidence type="ECO:0000313" key="3">
    <source>
        <dbReference type="EMBL" id="GJN37782.1"/>
    </source>
</evidence>
<dbReference type="InterPro" id="IPR035969">
    <property type="entry name" value="Rab-GAP_TBC_sf"/>
</dbReference>